<dbReference type="Gene3D" id="3.30.360.10">
    <property type="entry name" value="Dihydrodipicolinate Reductase, domain 2"/>
    <property type="match status" value="1"/>
</dbReference>
<keyword evidence="4" id="KW-1185">Reference proteome</keyword>
<dbReference type="SUPFAM" id="SSF51735">
    <property type="entry name" value="NAD(P)-binding Rossmann-fold domains"/>
    <property type="match status" value="1"/>
</dbReference>
<dbReference type="GO" id="GO:0000166">
    <property type="term" value="F:nucleotide binding"/>
    <property type="evidence" value="ECO:0007669"/>
    <property type="project" value="InterPro"/>
</dbReference>
<evidence type="ECO:0000313" key="3">
    <source>
        <dbReference type="EMBL" id="QKE89333.1"/>
    </source>
</evidence>
<dbReference type="AlphaFoldDB" id="A0A6M8HLS9"/>
<dbReference type="InterPro" id="IPR036291">
    <property type="entry name" value="NAD(P)-bd_dom_sf"/>
</dbReference>
<dbReference type="Pfam" id="PF01408">
    <property type="entry name" value="GFO_IDH_MocA"/>
    <property type="match status" value="1"/>
</dbReference>
<accession>A0A6M8HLS9</accession>
<feature type="domain" description="GFO/IDH/MocA-like oxidoreductase" evidence="2">
    <location>
        <begin position="134"/>
        <end position="250"/>
    </location>
</feature>
<dbReference type="EMBL" id="CP053708">
    <property type="protein sequence ID" value="QKE89333.1"/>
    <property type="molecule type" value="Genomic_DNA"/>
</dbReference>
<evidence type="ECO:0000313" key="4">
    <source>
        <dbReference type="Proteomes" id="UP000500767"/>
    </source>
</evidence>
<gene>
    <name evidence="3" type="ORF">HN018_04165</name>
</gene>
<dbReference type="Gene3D" id="3.40.50.720">
    <property type="entry name" value="NAD(P)-binding Rossmann-like Domain"/>
    <property type="match status" value="1"/>
</dbReference>
<organism evidence="3 4">
    <name type="scientific">Lichenicola cladoniae</name>
    <dbReference type="NCBI Taxonomy" id="1484109"/>
    <lineage>
        <taxon>Bacteria</taxon>
        <taxon>Pseudomonadati</taxon>
        <taxon>Pseudomonadota</taxon>
        <taxon>Alphaproteobacteria</taxon>
        <taxon>Acetobacterales</taxon>
        <taxon>Acetobacteraceae</taxon>
        <taxon>Lichenicola</taxon>
    </lineage>
</organism>
<dbReference type="InterPro" id="IPR000683">
    <property type="entry name" value="Gfo/Idh/MocA-like_OxRdtase_N"/>
</dbReference>
<evidence type="ECO:0000259" key="1">
    <source>
        <dbReference type="Pfam" id="PF01408"/>
    </source>
</evidence>
<dbReference type="PANTHER" id="PTHR43377:SF1">
    <property type="entry name" value="BILIVERDIN REDUCTASE A"/>
    <property type="match status" value="1"/>
</dbReference>
<dbReference type="SUPFAM" id="SSF55347">
    <property type="entry name" value="Glyceraldehyde-3-phosphate dehydrogenase-like, C-terminal domain"/>
    <property type="match status" value="1"/>
</dbReference>
<dbReference type="Proteomes" id="UP000500767">
    <property type="component" value="Chromosome"/>
</dbReference>
<dbReference type="RefSeq" id="WP_171837459.1">
    <property type="nucleotide sequence ID" value="NZ_CP053708.1"/>
</dbReference>
<proteinExistence type="predicted"/>
<name>A0A6M8HLS9_9PROT</name>
<evidence type="ECO:0000259" key="2">
    <source>
        <dbReference type="Pfam" id="PF22725"/>
    </source>
</evidence>
<dbReference type="Pfam" id="PF22725">
    <property type="entry name" value="GFO_IDH_MocA_C3"/>
    <property type="match status" value="1"/>
</dbReference>
<dbReference type="PANTHER" id="PTHR43377">
    <property type="entry name" value="BILIVERDIN REDUCTASE A"/>
    <property type="match status" value="1"/>
</dbReference>
<protein>
    <submittedName>
        <fullName evidence="3">Gfo/Idh/MocA family oxidoreductase</fullName>
    </submittedName>
</protein>
<sequence>MQPVNVALAGFGWWGKKMTDLIRARSQALRLVAVADPETTAARDALAGTGIDVYSDLADLLGPDTEAVILATPHSLHEHQIAACVAAGKHVFCEKPLALTRAGAAASVQLCRDAGLVLGMGHERRFEPPIAAILAAAASGELGTLLQIEANFSHDKFLSLDASNWRLHTDQAPAGGMTATGIHLTDLAVLLLGPAESVLATSKNLVSELPSGDTMSAYIRFRAGATAYVSATLATPFVSRFAVFGSKGWIDVRDRAHVESPDGWIVTTGSTGAPIRTEDVGKAEPVLANLEAFARAVRGEAPYPITGEQMIDNISLLESIVTSCRTGALEVVA</sequence>
<dbReference type="InterPro" id="IPR051450">
    <property type="entry name" value="Gfo/Idh/MocA_Oxidoreductases"/>
</dbReference>
<feature type="domain" description="Gfo/Idh/MocA-like oxidoreductase N-terminal" evidence="1">
    <location>
        <begin position="4"/>
        <end position="122"/>
    </location>
</feature>
<dbReference type="KEGG" id="lck:HN018_04165"/>
<dbReference type="InterPro" id="IPR055170">
    <property type="entry name" value="GFO_IDH_MocA-like_dom"/>
</dbReference>
<reference evidence="3 4" key="1">
    <citation type="journal article" date="2014" name="World J. Microbiol. Biotechnol.">
        <title>Biodiversity and physiological characteristics of Antarctic and Arctic lichens-associated bacteria.</title>
        <authorList>
            <person name="Lee Y.M."/>
            <person name="Kim E.H."/>
            <person name="Lee H.K."/>
            <person name="Hong S.G."/>
        </authorList>
    </citation>
    <scope>NUCLEOTIDE SEQUENCE [LARGE SCALE GENOMIC DNA]</scope>
    <source>
        <strain evidence="3 4">PAMC 26569</strain>
    </source>
</reference>